<gene>
    <name evidence="1" type="ORF">Harvfovirus6_25</name>
</gene>
<reference evidence="1" key="1">
    <citation type="submission" date="2018-10" db="EMBL/GenBank/DDBJ databases">
        <title>Hidden diversity of soil giant viruses.</title>
        <authorList>
            <person name="Schulz F."/>
            <person name="Alteio L."/>
            <person name="Goudeau D."/>
            <person name="Ryan E.M."/>
            <person name="Malmstrom R.R."/>
            <person name="Blanchard J."/>
            <person name="Woyke T."/>
        </authorList>
    </citation>
    <scope>NUCLEOTIDE SEQUENCE</scope>
    <source>
        <strain evidence="1">HAV1</strain>
    </source>
</reference>
<organism evidence="1">
    <name type="scientific">Harvfovirus sp</name>
    <dbReference type="NCBI Taxonomy" id="2487768"/>
    <lineage>
        <taxon>Viruses</taxon>
        <taxon>Varidnaviria</taxon>
        <taxon>Bamfordvirae</taxon>
        <taxon>Nucleocytoviricota</taxon>
        <taxon>Megaviricetes</taxon>
        <taxon>Imitervirales</taxon>
        <taxon>Mimiviridae</taxon>
        <taxon>Klosneuvirinae</taxon>
    </lineage>
</organism>
<protein>
    <submittedName>
        <fullName evidence="1">Uncharacterized protein</fullName>
    </submittedName>
</protein>
<sequence length="38" mass="4075">MVLRAMGVVEIQVKMGGVLRKSTRMLKSSVGLVTVGGW</sequence>
<dbReference type="EMBL" id="MK072248">
    <property type="protein sequence ID" value="AYV80775.1"/>
    <property type="molecule type" value="Genomic_DNA"/>
</dbReference>
<evidence type="ECO:0000313" key="1">
    <source>
        <dbReference type="EMBL" id="AYV80775.1"/>
    </source>
</evidence>
<accession>A0A3G5A0Q8</accession>
<proteinExistence type="predicted"/>
<name>A0A3G5A0Q8_9VIRU</name>